<comment type="cofactor">
    <cofactor evidence="1">
        <name>[4Fe-4S] cluster</name>
        <dbReference type="ChEBI" id="CHEBI:49883"/>
    </cofactor>
</comment>
<dbReference type="Proteomes" id="UP001481872">
    <property type="component" value="Unassembled WGS sequence"/>
</dbReference>
<evidence type="ECO:0000313" key="9">
    <source>
        <dbReference type="EMBL" id="MEQ3353821.1"/>
    </source>
</evidence>
<accession>A0ABV1J6K2</accession>
<evidence type="ECO:0000256" key="1">
    <source>
        <dbReference type="ARBA" id="ARBA00001966"/>
    </source>
</evidence>
<dbReference type="RefSeq" id="WP_349054094.1">
    <property type="nucleotide sequence ID" value="NZ_JBBNPS010000014.1"/>
</dbReference>
<name>A0ABV1J6K2_9FIRM</name>
<evidence type="ECO:0000256" key="4">
    <source>
        <dbReference type="ARBA" id="ARBA00022723"/>
    </source>
</evidence>
<dbReference type="PANTHER" id="PTHR43726:SF1">
    <property type="entry name" value="BIOTIN SYNTHASE"/>
    <property type="match status" value="1"/>
</dbReference>
<evidence type="ECO:0000259" key="8">
    <source>
        <dbReference type="PROSITE" id="PS51918"/>
    </source>
</evidence>
<comment type="cofactor">
    <cofactor evidence="7">
        <name>[2Fe-2S] cluster</name>
        <dbReference type="ChEBI" id="CHEBI:190135"/>
    </cofactor>
</comment>
<dbReference type="InterPro" id="IPR013785">
    <property type="entry name" value="Aldolase_TIM"/>
</dbReference>
<dbReference type="PIRSF" id="PIRSF004762">
    <property type="entry name" value="CHP00423"/>
    <property type="match status" value="1"/>
</dbReference>
<evidence type="ECO:0000256" key="3">
    <source>
        <dbReference type="ARBA" id="ARBA00022691"/>
    </source>
</evidence>
<protein>
    <submittedName>
        <fullName evidence="9">[FeFe] hydrogenase H-cluster radical SAM maturase HydE</fullName>
    </submittedName>
</protein>
<dbReference type="SFLD" id="SFLDG01060">
    <property type="entry name" value="BATS_domain_containing"/>
    <property type="match status" value="1"/>
</dbReference>
<keyword evidence="10" id="KW-1185">Reference proteome</keyword>
<dbReference type="InterPro" id="IPR058240">
    <property type="entry name" value="rSAM_sf"/>
</dbReference>
<dbReference type="InterPro" id="IPR010722">
    <property type="entry name" value="BATS_dom"/>
</dbReference>
<gene>
    <name evidence="9" type="primary">hydE</name>
    <name evidence="9" type="ORF">AAA081_05835</name>
</gene>
<dbReference type="InterPro" id="IPR007197">
    <property type="entry name" value="rSAM"/>
</dbReference>
<dbReference type="Gene3D" id="3.20.20.70">
    <property type="entry name" value="Aldolase class I"/>
    <property type="match status" value="1"/>
</dbReference>
<evidence type="ECO:0000256" key="7">
    <source>
        <dbReference type="ARBA" id="ARBA00034078"/>
    </source>
</evidence>
<keyword evidence="3" id="KW-0949">S-adenosyl-L-methionine</keyword>
<dbReference type="CDD" id="cd01335">
    <property type="entry name" value="Radical_SAM"/>
    <property type="match status" value="1"/>
</dbReference>
<comment type="caution">
    <text evidence="9">The sequence shown here is derived from an EMBL/GenBank/DDBJ whole genome shotgun (WGS) entry which is preliminary data.</text>
</comment>
<keyword evidence="2" id="KW-0004">4Fe-4S</keyword>
<evidence type="ECO:0000256" key="2">
    <source>
        <dbReference type="ARBA" id="ARBA00022485"/>
    </source>
</evidence>
<dbReference type="SMART" id="SM00876">
    <property type="entry name" value="BATS"/>
    <property type="match status" value="1"/>
</dbReference>
<dbReference type="SFLD" id="SFLDG01280">
    <property type="entry name" value="HydE/PylB-like"/>
    <property type="match status" value="1"/>
</dbReference>
<feature type="domain" description="Radical SAM core" evidence="8">
    <location>
        <begin position="48"/>
        <end position="270"/>
    </location>
</feature>
<dbReference type="InterPro" id="IPR006638">
    <property type="entry name" value="Elp3/MiaA/NifB-like_rSAM"/>
</dbReference>
<dbReference type="Pfam" id="PF04055">
    <property type="entry name" value="Radical_SAM"/>
    <property type="match status" value="1"/>
</dbReference>
<evidence type="ECO:0000256" key="5">
    <source>
        <dbReference type="ARBA" id="ARBA00023004"/>
    </source>
</evidence>
<dbReference type="PROSITE" id="PS51918">
    <property type="entry name" value="RADICAL_SAM"/>
    <property type="match status" value="1"/>
</dbReference>
<proteinExistence type="predicted"/>
<dbReference type="InterPro" id="IPR024021">
    <property type="entry name" value="FeFe-hyd_HydE_rSAM"/>
</dbReference>
<dbReference type="SFLD" id="SFLDS00029">
    <property type="entry name" value="Radical_SAM"/>
    <property type="match status" value="1"/>
</dbReference>
<keyword evidence="4" id="KW-0479">Metal-binding</keyword>
<organism evidence="9 10">
    <name type="scientific">Aedoeadaptatus acetigenes</name>
    <dbReference type="NCBI Taxonomy" id="2981723"/>
    <lineage>
        <taxon>Bacteria</taxon>
        <taxon>Bacillati</taxon>
        <taxon>Bacillota</taxon>
        <taxon>Tissierellia</taxon>
        <taxon>Tissierellales</taxon>
        <taxon>Peptoniphilaceae</taxon>
        <taxon>Aedoeadaptatus</taxon>
    </lineage>
</organism>
<keyword evidence="5" id="KW-0408">Iron</keyword>
<evidence type="ECO:0000256" key="6">
    <source>
        <dbReference type="ARBA" id="ARBA00023014"/>
    </source>
</evidence>
<dbReference type="PANTHER" id="PTHR43726">
    <property type="entry name" value="3-METHYLORNITHINE SYNTHASE"/>
    <property type="match status" value="1"/>
</dbReference>
<reference evidence="9 10" key="1">
    <citation type="submission" date="2024-04" db="EMBL/GenBank/DDBJ databases">
        <title>Human intestinal bacterial collection.</title>
        <authorList>
            <person name="Pauvert C."/>
            <person name="Hitch T.C.A."/>
            <person name="Clavel T."/>
        </authorList>
    </citation>
    <scope>NUCLEOTIDE SEQUENCE [LARGE SCALE GENOMIC DNA]</scope>
    <source>
        <strain evidence="9 10">CLA-SR-H026</strain>
    </source>
</reference>
<keyword evidence="6" id="KW-0411">Iron-sulfur</keyword>
<sequence length="352" mass="40391">MIQEIFRKVDEGRGLERDDIRYLLENRESVEEAVFEKARAITDLHFHKKIYVRGLIEFTNHCHNNCYYCGIRRDNDEVERYRITPEELESAVAVGAEAGFQTFVLQGGEDAYFTDERLADWVRRIKKIQPSCAITLSVGERSMESYARLKEAGADRFLLRHETYDPAHYKKLHPKEMDQQKRMKCLKDLKALGYQVGSGFMVGSPYQTIENLVEDFMFLQEFQPAMIGIGPYVRHHATPFRDFENGSVELTAMCIAILRLLFPTANIPSTTAMQTLAEDGRNRGILAGANVFMPNLSPPRVRKSYALYDNKAAFALEAAENLRDLKEQIAELGYEIVMSRGDFTGRENYNVQ</sequence>
<dbReference type="SUPFAM" id="SSF102114">
    <property type="entry name" value="Radical SAM enzymes"/>
    <property type="match status" value="1"/>
</dbReference>
<evidence type="ECO:0000313" key="10">
    <source>
        <dbReference type="Proteomes" id="UP001481872"/>
    </source>
</evidence>
<dbReference type="EMBL" id="JBBNPS010000014">
    <property type="protein sequence ID" value="MEQ3353821.1"/>
    <property type="molecule type" value="Genomic_DNA"/>
</dbReference>
<dbReference type="NCBIfam" id="TIGR03956">
    <property type="entry name" value="rSAM_HydE"/>
    <property type="match status" value="1"/>
</dbReference>
<dbReference type="SFLD" id="SFLDF00348">
    <property type="entry name" value="FeFe_hydrogenase_maturase_(Hyd"/>
    <property type="match status" value="1"/>
</dbReference>
<dbReference type="SMART" id="SM00729">
    <property type="entry name" value="Elp3"/>
    <property type="match status" value="1"/>
</dbReference>
<dbReference type="InterPro" id="IPR034422">
    <property type="entry name" value="HydE/PylB-like"/>
</dbReference>